<dbReference type="InterPro" id="IPR020843">
    <property type="entry name" value="ER"/>
</dbReference>
<dbReference type="AlphaFoldDB" id="A0A1N6I6S9"/>
<dbReference type="STRING" id="232089.SAMN05443544_3752"/>
<reference evidence="3" key="1">
    <citation type="submission" date="2016-11" db="EMBL/GenBank/DDBJ databases">
        <authorList>
            <person name="Varghese N."/>
            <person name="Submissions S."/>
        </authorList>
    </citation>
    <scope>NUCLEOTIDE SEQUENCE [LARGE SCALE GENOMIC DNA]</scope>
    <source>
        <strain evidence="3">DSM 8595</strain>
    </source>
</reference>
<evidence type="ECO:0000313" key="3">
    <source>
        <dbReference type="Proteomes" id="UP000184699"/>
    </source>
</evidence>
<gene>
    <name evidence="2" type="ORF">SAMN05443544_3752</name>
</gene>
<dbReference type="InterPro" id="IPR036291">
    <property type="entry name" value="NAD(P)-bd_dom_sf"/>
</dbReference>
<feature type="domain" description="Enoyl reductase (ER)" evidence="1">
    <location>
        <begin position="26"/>
        <end position="345"/>
    </location>
</feature>
<dbReference type="Gene3D" id="3.90.180.10">
    <property type="entry name" value="Medium-chain alcohol dehydrogenases, catalytic domain"/>
    <property type="match status" value="1"/>
</dbReference>
<evidence type="ECO:0000259" key="1">
    <source>
        <dbReference type="SMART" id="SM00829"/>
    </source>
</evidence>
<dbReference type="Pfam" id="PF08240">
    <property type="entry name" value="ADH_N"/>
    <property type="match status" value="1"/>
</dbReference>
<dbReference type="RefSeq" id="WP_200802771.1">
    <property type="nucleotide sequence ID" value="NZ_FSRJ01000005.1"/>
</dbReference>
<dbReference type="PANTHER" id="PTHR11695:SF294">
    <property type="entry name" value="RETICULON-4-INTERACTING PROTEIN 1, MITOCHONDRIAL"/>
    <property type="match status" value="1"/>
</dbReference>
<dbReference type="GO" id="GO:0016491">
    <property type="term" value="F:oxidoreductase activity"/>
    <property type="evidence" value="ECO:0007669"/>
    <property type="project" value="InterPro"/>
</dbReference>
<evidence type="ECO:0000313" key="2">
    <source>
        <dbReference type="EMBL" id="SIO27732.1"/>
    </source>
</evidence>
<dbReference type="SUPFAM" id="SSF51735">
    <property type="entry name" value="NAD(P)-binding Rossmann-fold domains"/>
    <property type="match status" value="1"/>
</dbReference>
<dbReference type="Pfam" id="PF13602">
    <property type="entry name" value="ADH_zinc_N_2"/>
    <property type="match status" value="1"/>
</dbReference>
<dbReference type="EMBL" id="FSRJ01000005">
    <property type="protein sequence ID" value="SIO27732.1"/>
    <property type="molecule type" value="Genomic_DNA"/>
</dbReference>
<dbReference type="InterPro" id="IPR050700">
    <property type="entry name" value="YIM1/Zinc_Alcohol_DH_Fams"/>
</dbReference>
<accession>A0A1N6I6S9</accession>
<protein>
    <submittedName>
        <fullName evidence="2">NADPH:quinone reductase</fullName>
    </submittedName>
</protein>
<sequence>MSTESFQPATSVTPITMRAAVIGRFGGPEVAHVAEVPTPEPGPGELLLRVRASTVSIADHRLRSRRVPRGLGVVVGPMIGWFRPRKPVLGMEAAGVVERVGEGVTRFAPGDEVIVMRGAGMGCHAEFVVVDAEGEVARKPANLSFEQAAAIVFGGHTALRYLDGVTIGPGTRVLVNGASGAVGTAVVQLAAARGAHVTAVTSGRNADLVRSLGASEVVDYTREDFAARGRSGEARSEGPHYDVIVECVGNAPFGRVAHLLTPGGALLLVIADLPGMLAAGMQARRSGLVVDHRGGRMGRAGMERLAALAESGELRPVIDRTFDLDDIVEAHRYVDTGRKRGSVVLRIG</sequence>
<dbReference type="SMART" id="SM00829">
    <property type="entry name" value="PKS_ER"/>
    <property type="match status" value="1"/>
</dbReference>
<keyword evidence="3" id="KW-1185">Reference proteome</keyword>
<dbReference type="Gene3D" id="3.40.50.720">
    <property type="entry name" value="NAD(P)-binding Rossmann-like Domain"/>
    <property type="match status" value="1"/>
</dbReference>
<proteinExistence type="predicted"/>
<dbReference type="InterPro" id="IPR013154">
    <property type="entry name" value="ADH-like_N"/>
</dbReference>
<dbReference type="PANTHER" id="PTHR11695">
    <property type="entry name" value="ALCOHOL DEHYDROGENASE RELATED"/>
    <property type="match status" value="1"/>
</dbReference>
<name>A0A1N6I6S9_9MICO</name>
<dbReference type="SUPFAM" id="SSF50129">
    <property type="entry name" value="GroES-like"/>
    <property type="match status" value="1"/>
</dbReference>
<dbReference type="Proteomes" id="UP000184699">
    <property type="component" value="Unassembled WGS sequence"/>
</dbReference>
<dbReference type="CDD" id="cd08267">
    <property type="entry name" value="MDR1"/>
    <property type="match status" value="1"/>
</dbReference>
<organism evidence="2 3">
    <name type="scientific">Agromyces cerinus subsp. cerinus</name>
    <dbReference type="NCBI Taxonomy" id="232089"/>
    <lineage>
        <taxon>Bacteria</taxon>
        <taxon>Bacillati</taxon>
        <taxon>Actinomycetota</taxon>
        <taxon>Actinomycetes</taxon>
        <taxon>Micrococcales</taxon>
        <taxon>Microbacteriaceae</taxon>
        <taxon>Agromyces</taxon>
    </lineage>
</organism>
<dbReference type="InterPro" id="IPR011032">
    <property type="entry name" value="GroES-like_sf"/>
</dbReference>